<feature type="compositionally biased region" description="Polar residues" evidence="1">
    <location>
        <begin position="1"/>
        <end position="11"/>
    </location>
</feature>
<evidence type="ECO:0000256" key="1">
    <source>
        <dbReference type="SAM" id="MobiDB-lite"/>
    </source>
</evidence>
<keyword evidence="3" id="KW-1185">Reference proteome</keyword>
<dbReference type="PANTHER" id="PTHR31025">
    <property type="entry name" value="SI:CH211-196P9.1-RELATED"/>
    <property type="match status" value="1"/>
</dbReference>
<dbReference type="AlphaFoldDB" id="A0AAN8HS66"/>
<feature type="compositionally biased region" description="Basic and acidic residues" evidence="1">
    <location>
        <begin position="12"/>
        <end position="25"/>
    </location>
</feature>
<evidence type="ECO:0000313" key="2">
    <source>
        <dbReference type="EMBL" id="KAK5925687.1"/>
    </source>
</evidence>
<protein>
    <submittedName>
        <fullName evidence="2">Uncharacterized protein</fullName>
    </submittedName>
</protein>
<dbReference type="Proteomes" id="UP001331515">
    <property type="component" value="Unassembled WGS sequence"/>
</dbReference>
<organism evidence="2 3">
    <name type="scientific">Champsocephalus gunnari</name>
    <name type="common">Mackerel icefish</name>
    <dbReference type="NCBI Taxonomy" id="52237"/>
    <lineage>
        <taxon>Eukaryota</taxon>
        <taxon>Metazoa</taxon>
        <taxon>Chordata</taxon>
        <taxon>Craniata</taxon>
        <taxon>Vertebrata</taxon>
        <taxon>Euteleostomi</taxon>
        <taxon>Actinopterygii</taxon>
        <taxon>Neopterygii</taxon>
        <taxon>Teleostei</taxon>
        <taxon>Neoteleostei</taxon>
        <taxon>Acanthomorphata</taxon>
        <taxon>Eupercaria</taxon>
        <taxon>Perciformes</taxon>
        <taxon>Notothenioidei</taxon>
        <taxon>Channichthyidae</taxon>
        <taxon>Champsocephalus</taxon>
    </lineage>
</organism>
<evidence type="ECO:0000313" key="3">
    <source>
        <dbReference type="Proteomes" id="UP001331515"/>
    </source>
</evidence>
<proteinExistence type="predicted"/>
<sequence length="169" mass="19170">MTNTFASQNRDVQNEKDTQTLKEEWPYHEFQEDTKSKYKRVLGYFEVPSPGERKSCSKTPTSNPGEDSGGALLLLFAHFKEDQLKMLIHVDDTWVATDVDLHHLPTTPCILLCGESPMAASAVMAAVDQVVVHDRIFTFTIYYVLNIDYPVVEVEQQWISFKENPEAAG</sequence>
<comment type="caution">
    <text evidence="2">The sequence shown here is derived from an EMBL/GenBank/DDBJ whole genome shotgun (WGS) entry which is preliminary data.</text>
</comment>
<name>A0AAN8HS66_CHAGU</name>
<accession>A0AAN8HS66</accession>
<dbReference type="EMBL" id="JAURVH010001520">
    <property type="protein sequence ID" value="KAK5925687.1"/>
    <property type="molecule type" value="Genomic_DNA"/>
</dbReference>
<reference evidence="2 3" key="1">
    <citation type="journal article" date="2023" name="Mol. Biol. Evol.">
        <title>Genomics of Secondarily Temperate Adaptation in the Only Non-Antarctic Icefish.</title>
        <authorList>
            <person name="Rivera-Colon A.G."/>
            <person name="Rayamajhi N."/>
            <person name="Minhas B.F."/>
            <person name="Madrigal G."/>
            <person name="Bilyk K.T."/>
            <person name="Yoon V."/>
            <person name="Hune M."/>
            <person name="Gregory S."/>
            <person name="Cheng C.H.C."/>
            <person name="Catchen J.M."/>
        </authorList>
    </citation>
    <scope>NUCLEOTIDE SEQUENCE [LARGE SCALE GENOMIC DNA]</scope>
    <source>
        <tissue evidence="2">White muscle</tissue>
    </source>
</reference>
<dbReference type="PANTHER" id="PTHR31025:SF22">
    <property type="entry name" value="IP13529P"/>
    <property type="match status" value="1"/>
</dbReference>
<feature type="region of interest" description="Disordered" evidence="1">
    <location>
        <begin position="1"/>
        <end position="25"/>
    </location>
</feature>
<gene>
    <name evidence="2" type="ORF">CgunFtcFv8_018191</name>
</gene>